<dbReference type="NCBIfam" id="TIGR00022">
    <property type="entry name" value="YhcH/YjgK/YiaL family protein"/>
    <property type="match status" value="1"/>
</dbReference>
<dbReference type="EMBL" id="UAWL01000006">
    <property type="protein sequence ID" value="SQB98236.1"/>
    <property type="molecule type" value="Genomic_DNA"/>
</dbReference>
<proteinExistence type="predicted"/>
<dbReference type="InterPro" id="IPR037012">
    <property type="entry name" value="NanQ/TabA/YiaL_sf"/>
</dbReference>
<sequence>MAFISQLDSAHIIFTTLKKSAAHTLYAYLKEALTPQSEIYTRILGTYGECKFEIGEGMIAIEQSYTLKAESSAFFESHQRYIDFQLLVQGEELFYIAHSQCATIHTSYNPQKDLSVWDYPSAYSILHFMPRTLGVFMPYDIHAGGLGAETLQIERVYKSVVKVPIEILIRH</sequence>
<dbReference type="Proteomes" id="UP000250166">
    <property type="component" value="Unassembled WGS sequence"/>
</dbReference>
<gene>
    <name evidence="1" type="ORF">NCTC13102_00693</name>
</gene>
<dbReference type="GO" id="GO:0005829">
    <property type="term" value="C:cytosol"/>
    <property type="evidence" value="ECO:0007669"/>
    <property type="project" value="TreeGrafter"/>
</dbReference>
<dbReference type="Gene3D" id="2.60.120.370">
    <property type="entry name" value="YhcH/YjgK/YiaL"/>
    <property type="match status" value="1"/>
</dbReference>
<dbReference type="PANTHER" id="PTHR34986">
    <property type="entry name" value="EVOLVED BETA-GALACTOSIDASE SUBUNIT BETA"/>
    <property type="match status" value="1"/>
</dbReference>
<dbReference type="InterPro" id="IPR004375">
    <property type="entry name" value="NanQ/TabA/YiaL"/>
</dbReference>
<dbReference type="PANTHER" id="PTHR34986:SF1">
    <property type="entry name" value="PROTEIN YIAL"/>
    <property type="match status" value="1"/>
</dbReference>
<keyword evidence="1" id="KW-0282">Flagellum</keyword>
<organism evidence="1 2">
    <name type="scientific">Helicobacter fennelliae</name>
    <dbReference type="NCBI Taxonomy" id="215"/>
    <lineage>
        <taxon>Bacteria</taxon>
        <taxon>Pseudomonadati</taxon>
        <taxon>Campylobacterota</taxon>
        <taxon>Epsilonproteobacteria</taxon>
        <taxon>Campylobacterales</taxon>
        <taxon>Helicobacteraceae</taxon>
        <taxon>Helicobacter</taxon>
    </lineage>
</organism>
<name>A0A2X3BFY3_9HELI</name>
<dbReference type="SUPFAM" id="SSF51197">
    <property type="entry name" value="Clavaminate synthase-like"/>
    <property type="match status" value="1"/>
</dbReference>
<reference evidence="1 2" key="1">
    <citation type="submission" date="2018-06" db="EMBL/GenBank/DDBJ databases">
        <authorList>
            <consortium name="Pathogen Informatics"/>
            <person name="Doyle S."/>
        </authorList>
    </citation>
    <scope>NUCLEOTIDE SEQUENCE [LARGE SCALE GENOMIC DNA]</scope>
    <source>
        <strain evidence="1 2">NCTC13102</strain>
    </source>
</reference>
<dbReference type="Pfam" id="PF04074">
    <property type="entry name" value="DUF386"/>
    <property type="match status" value="1"/>
</dbReference>
<keyword evidence="1" id="KW-0966">Cell projection</keyword>
<dbReference type="RefSeq" id="WP_023949786.1">
    <property type="nucleotide sequence ID" value="NZ_UAWL01000006.1"/>
</dbReference>
<evidence type="ECO:0000313" key="1">
    <source>
        <dbReference type="EMBL" id="SQB98236.1"/>
    </source>
</evidence>
<protein>
    <submittedName>
        <fullName evidence="1">Flagellar motor-switch protein</fullName>
    </submittedName>
</protein>
<accession>A0A2X3BFY3</accession>
<dbReference type="AlphaFoldDB" id="A0A2X3BFY3"/>
<evidence type="ECO:0000313" key="2">
    <source>
        <dbReference type="Proteomes" id="UP000250166"/>
    </source>
</evidence>
<keyword evidence="1" id="KW-0969">Cilium</keyword>